<dbReference type="Pfam" id="PF13857">
    <property type="entry name" value="Ank_5"/>
    <property type="match status" value="1"/>
</dbReference>
<dbReference type="PANTHER" id="PTHR24124:SF14">
    <property type="entry name" value="CHROMOSOME UNDETERMINED SCAFFOLD_25, WHOLE GENOME SHOTGUN SEQUENCE"/>
    <property type="match status" value="1"/>
</dbReference>
<dbReference type="Gene3D" id="1.25.40.20">
    <property type="entry name" value="Ankyrin repeat-containing domain"/>
    <property type="match status" value="1"/>
</dbReference>
<keyword evidence="6" id="KW-1185">Reference proteome</keyword>
<feature type="region of interest" description="Disordered" evidence="4">
    <location>
        <begin position="23"/>
        <end position="55"/>
    </location>
</feature>
<feature type="region of interest" description="Disordered" evidence="4">
    <location>
        <begin position="197"/>
        <end position="334"/>
    </location>
</feature>
<dbReference type="GO" id="GO:0010468">
    <property type="term" value="P:regulation of gene expression"/>
    <property type="evidence" value="ECO:0007669"/>
    <property type="project" value="TreeGrafter"/>
</dbReference>
<evidence type="ECO:0000313" key="5">
    <source>
        <dbReference type="EMBL" id="EGD81413.1"/>
    </source>
</evidence>
<dbReference type="OrthoDB" id="9995210at2759"/>
<evidence type="ECO:0000256" key="3">
    <source>
        <dbReference type="PROSITE-ProRule" id="PRU00023"/>
    </source>
</evidence>
<evidence type="ECO:0000256" key="4">
    <source>
        <dbReference type="SAM" id="MobiDB-lite"/>
    </source>
</evidence>
<dbReference type="EMBL" id="GL832959">
    <property type="protein sequence ID" value="EGD81413.1"/>
    <property type="molecule type" value="Genomic_DNA"/>
</dbReference>
<dbReference type="RefSeq" id="XP_004996617.1">
    <property type="nucleotide sequence ID" value="XM_004996560.1"/>
</dbReference>
<dbReference type="GeneID" id="16077209"/>
<dbReference type="PANTHER" id="PTHR24124">
    <property type="entry name" value="ANKYRIN REPEAT FAMILY A"/>
    <property type="match status" value="1"/>
</dbReference>
<sequence>MADDHRAFRARRLSFFHEHARARTAADDDSRAGGSGDAEDTDGDDTAHSMASFDRKTHTEQQRYWLRSLTRWDLDGLSVMIRKDPSLIATTDLYTGSCALHYAARRGDLELLQVLLQGDYQAALHVQNFAGNTPLHVAYANNINGKNSAIVEHLKVIGASEDIQNHAGLTPADMEQKAYAESKLLPLVQLERQKKKEARVKPKLFQPPDTTESPLQRRLTLRESVGALFRGRRGTAGTKDRPSGSFRRRTKTASAASSSAMLATSPAPAHTSAGALFSPPPGSSPFKFPNRSHTLTSISSNPQTPSTPRSASAGSVQGFFQRVASSRKSKAKFG</sequence>
<feature type="compositionally biased region" description="Polar residues" evidence="4">
    <location>
        <begin position="291"/>
        <end position="315"/>
    </location>
</feature>
<evidence type="ECO:0000313" key="6">
    <source>
        <dbReference type="Proteomes" id="UP000007799"/>
    </source>
</evidence>
<accession>F2U1B1</accession>
<dbReference type="PROSITE" id="PS50297">
    <property type="entry name" value="ANK_REP_REGION"/>
    <property type="match status" value="1"/>
</dbReference>
<keyword evidence="2 3" id="KW-0040">ANK repeat</keyword>
<dbReference type="SUPFAM" id="SSF48403">
    <property type="entry name" value="Ankyrin repeat"/>
    <property type="match status" value="1"/>
</dbReference>
<dbReference type="PROSITE" id="PS50088">
    <property type="entry name" value="ANK_REPEAT"/>
    <property type="match status" value="1"/>
</dbReference>
<dbReference type="GO" id="GO:0005634">
    <property type="term" value="C:nucleus"/>
    <property type="evidence" value="ECO:0007669"/>
    <property type="project" value="TreeGrafter"/>
</dbReference>
<evidence type="ECO:0000256" key="2">
    <source>
        <dbReference type="ARBA" id="ARBA00023043"/>
    </source>
</evidence>
<evidence type="ECO:0000256" key="1">
    <source>
        <dbReference type="ARBA" id="ARBA00022737"/>
    </source>
</evidence>
<feature type="compositionally biased region" description="Basic residues" evidence="4">
    <location>
        <begin position="325"/>
        <end position="334"/>
    </location>
</feature>
<dbReference type="STRING" id="946362.F2U1B1"/>
<dbReference type="KEGG" id="sre:PTSG_02135"/>
<protein>
    <submittedName>
        <fullName evidence="5">Uncharacterized protein</fullName>
    </submittedName>
</protein>
<dbReference type="Proteomes" id="UP000007799">
    <property type="component" value="Unassembled WGS sequence"/>
</dbReference>
<gene>
    <name evidence="5" type="ORF">PTSG_02135</name>
</gene>
<feature type="compositionally biased region" description="Low complexity" evidence="4">
    <location>
        <begin position="252"/>
        <end position="269"/>
    </location>
</feature>
<feature type="repeat" description="ANK" evidence="3">
    <location>
        <begin position="95"/>
        <end position="117"/>
    </location>
</feature>
<dbReference type="InterPro" id="IPR002110">
    <property type="entry name" value="Ankyrin_rpt"/>
</dbReference>
<organism evidence="5 6">
    <name type="scientific">Salpingoeca rosetta (strain ATCC 50818 / BSB-021)</name>
    <dbReference type="NCBI Taxonomy" id="946362"/>
    <lineage>
        <taxon>Eukaryota</taxon>
        <taxon>Choanoflagellata</taxon>
        <taxon>Craspedida</taxon>
        <taxon>Salpingoecidae</taxon>
        <taxon>Salpingoeca</taxon>
    </lineage>
</organism>
<proteinExistence type="predicted"/>
<dbReference type="InParanoid" id="F2U1B1"/>
<dbReference type="AlphaFoldDB" id="F2U1B1"/>
<reference evidence="5" key="1">
    <citation type="submission" date="2009-08" db="EMBL/GenBank/DDBJ databases">
        <title>Annotation of Salpingoeca rosetta.</title>
        <authorList>
            <consortium name="The Broad Institute Genome Sequencing Platform"/>
            <person name="Russ C."/>
            <person name="Cuomo C."/>
            <person name="Burger G."/>
            <person name="Gray M.W."/>
            <person name="Holland P.W.H."/>
            <person name="King N."/>
            <person name="Lang F.B.F."/>
            <person name="Roger A.J."/>
            <person name="Ruiz-Trillo I."/>
            <person name="Young S.K."/>
            <person name="Zeng Q."/>
            <person name="Gargeya S."/>
            <person name="Alvarado L."/>
            <person name="Berlin A."/>
            <person name="Chapman S.B."/>
            <person name="Chen Z."/>
            <person name="Freedman E."/>
            <person name="Gellesch M."/>
            <person name="Goldberg J."/>
            <person name="Griggs A."/>
            <person name="Gujja S."/>
            <person name="Heilman E."/>
            <person name="Heiman D."/>
            <person name="Howarth C."/>
            <person name="Mehta T."/>
            <person name="Neiman D."/>
            <person name="Pearson M."/>
            <person name="Roberts A."/>
            <person name="Saif S."/>
            <person name="Shea T."/>
            <person name="Shenoy N."/>
            <person name="Sisk P."/>
            <person name="Stolte C."/>
            <person name="Sykes S."/>
            <person name="White J."/>
            <person name="Yandava C."/>
            <person name="Haas B."/>
            <person name="Nusbaum C."/>
            <person name="Birren B."/>
        </authorList>
    </citation>
    <scope>NUCLEOTIDE SEQUENCE</scope>
    <source>
        <strain evidence="5">ATCC 50818</strain>
    </source>
</reference>
<keyword evidence="1" id="KW-0677">Repeat</keyword>
<name>F2U1B1_SALR5</name>
<dbReference type="InterPro" id="IPR036770">
    <property type="entry name" value="Ankyrin_rpt-contain_sf"/>
</dbReference>